<dbReference type="Proteomes" id="UP000092460">
    <property type="component" value="Unassembled WGS sequence"/>
</dbReference>
<reference evidence="2" key="1">
    <citation type="submission" date="2015-01" db="EMBL/GenBank/DDBJ databases">
        <authorList>
            <person name="Aksoy S."/>
            <person name="Warren W."/>
            <person name="Wilson R.K."/>
        </authorList>
    </citation>
    <scope>NUCLEOTIDE SEQUENCE [LARGE SCALE GENOMIC DNA]</scope>
    <source>
        <strain evidence="2">IAEA</strain>
    </source>
</reference>
<dbReference type="VEuPathDB" id="VectorBase:GPPI037223"/>
<keyword evidence="2" id="KW-1185">Reference proteome</keyword>
<proteinExistence type="predicted"/>
<dbReference type="AlphaFoldDB" id="A0A1B0BQ96"/>
<evidence type="ECO:0000313" key="1">
    <source>
        <dbReference type="EnsemblMetazoa" id="GPPI037223-PA"/>
    </source>
</evidence>
<dbReference type="EMBL" id="JXJN01018504">
    <property type="status" value="NOT_ANNOTATED_CDS"/>
    <property type="molecule type" value="Genomic_DNA"/>
</dbReference>
<reference evidence="1" key="2">
    <citation type="submission" date="2020-05" db="UniProtKB">
        <authorList>
            <consortium name="EnsemblMetazoa"/>
        </authorList>
    </citation>
    <scope>IDENTIFICATION</scope>
    <source>
        <strain evidence="1">IAEA</strain>
    </source>
</reference>
<evidence type="ECO:0000313" key="2">
    <source>
        <dbReference type="Proteomes" id="UP000092460"/>
    </source>
</evidence>
<organism evidence="1 2">
    <name type="scientific">Glossina palpalis gambiensis</name>
    <dbReference type="NCBI Taxonomy" id="67801"/>
    <lineage>
        <taxon>Eukaryota</taxon>
        <taxon>Metazoa</taxon>
        <taxon>Ecdysozoa</taxon>
        <taxon>Arthropoda</taxon>
        <taxon>Hexapoda</taxon>
        <taxon>Insecta</taxon>
        <taxon>Pterygota</taxon>
        <taxon>Neoptera</taxon>
        <taxon>Endopterygota</taxon>
        <taxon>Diptera</taxon>
        <taxon>Brachycera</taxon>
        <taxon>Muscomorpha</taxon>
        <taxon>Hippoboscoidea</taxon>
        <taxon>Glossinidae</taxon>
        <taxon>Glossina</taxon>
    </lineage>
</organism>
<protein>
    <submittedName>
        <fullName evidence="1">Uncharacterized protein</fullName>
    </submittedName>
</protein>
<dbReference type="EMBL" id="JXJN01018503">
    <property type="status" value="NOT_ANNOTATED_CDS"/>
    <property type="molecule type" value="Genomic_DNA"/>
</dbReference>
<name>A0A1B0BQ96_9MUSC</name>
<accession>A0A1B0BQ96</accession>
<dbReference type="EnsemblMetazoa" id="GPPI037223-RA">
    <property type="protein sequence ID" value="GPPI037223-PA"/>
    <property type="gene ID" value="GPPI037223"/>
</dbReference>
<sequence length="128" mass="14136">MILQYLPNITKALPNKPAKPIIPKNMGTIAEMIRSKGHVSSSYSYSKSISNKLSDGVFVPLYHRASFAIEKVRFPQSVAFNPSVHVIFATAGEVHNVVQFIPSDIFTDKPNKIVRSGSFATAFLEKNV</sequence>